<dbReference type="InterPro" id="IPR003347">
    <property type="entry name" value="JmjC_dom"/>
</dbReference>
<dbReference type="PANTHER" id="PTHR12549:SF42">
    <property type="entry name" value="LYSINE-SPECIFIC DEMETHYLASE JMJ28"/>
    <property type="match status" value="1"/>
</dbReference>
<dbReference type="Gene3D" id="2.60.120.650">
    <property type="entry name" value="Cupin"/>
    <property type="match status" value="1"/>
</dbReference>
<feature type="domain" description="WRC" evidence="8">
    <location>
        <begin position="4"/>
        <end position="48"/>
    </location>
</feature>
<dbReference type="GO" id="GO:0003712">
    <property type="term" value="F:transcription coregulator activity"/>
    <property type="evidence" value="ECO:0007669"/>
    <property type="project" value="TreeGrafter"/>
</dbReference>
<evidence type="ECO:0000256" key="5">
    <source>
        <dbReference type="PROSITE-ProRule" id="PRU01002"/>
    </source>
</evidence>
<reference evidence="9" key="1">
    <citation type="journal article" date="2023" name="bioRxiv">
        <title>Improved chromosome-level genome assembly for marigold (Tagetes erecta).</title>
        <authorList>
            <person name="Jiang F."/>
            <person name="Yuan L."/>
            <person name="Wang S."/>
            <person name="Wang H."/>
            <person name="Xu D."/>
            <person name="Wang A."/>
            <person name="Fan W."/>
        </authorList>
    </citation>
    <scope>NUCLEOTIDE SEQUENCE</scope>
    <source>
        <strain evidence="9">WSJ</strain>
        <tissue evidence="9">Leaf</tissue>
    </source>
</reference>
<name>A0AAD8KKS5_TARER</name>
<dbReference type="InterPro" id="IPR045109">
    <property type="entry name" value="LSDs-like"/>
</dbReference>
<sequence length="742" mass="85222">MAEIQNEQRCKRSDGKGWRCRLPVNEGNLFCEAHYQQSIRRQRRQPVPDHFKLERTKRPKQDDSSSSALSTTPILSQNKEPELVSAVKEEIIYDFEEDAAKCNPEKERTVSNHEKKSDFDKSQQLHLIQELLPVMTNINQEKLTELDAEAKNRGISDAELLDQVAQYTQKMECSFCKACIPDVHRRCNSCSYTLCIGCCRDFREGYLHVRIRNLRETKMIRSRITRSTSWGFSVDGSIRCPPKNIGGCEKGILKITSVYPFNLTLDLEESAKKILCNFNFKKLNAQSDSSTCLLCDENGEVGLYFATKREFKDDNLEHFMKHWGKGQPIVIQDVFQSQPDLDWDFGFMLCEYLKKSAESRNNTETRSAKSTREWCKIEFRRQQILSGGVTYENVWDEFLKFNLRLSSSFFQDHFPSHYNAVIQSLPVQEYMNPFTGFLNLGANSLYQTKTHNLGSYVSISYGGGLDNPMDADLLSNLRFHASDMVNVLVHATGHPIPERMLNEVKALMINKYNSQDHLKSSKKIAKRNKLEEMFASSSRLEDANIHDEEVLVSDESESESESDDEDSSEDVDNCGAHWDIFRREDVPRLLEYLRKYSDKLSRSHGSPKKVVHPLCDEVFYLNDDHITRLKEEFNVGALGFEQKVGEAVIIPAGCPYQMKKIKSCVSVVYEFMSPESALESIKVSNVIRLLSVNHKAKWSMVQVKKMVIDRMQAAVEGMREVSVSQTEWNWPFVISHLTKPPA</sequence>
<dbReference type="Proteomes" id="UP001229421">
    <property type="component" value="Unassembled WGS sequence"/>
</dbReference>
<dbReference type="GO" id="GO:0000785">
    <property type="term" value="C:chromatin"/>
    <property type="evidence" value="ECO:0007669"/>
    <property type="project" value="TreeGrafter"/>
</dbReference>
<dbReference type="PROSITE" id="PS51184">
    <property type="entry name" value="JMJC"/>
    <property type="match status" value="1"/>
</dbReference>
<dbReference type="AlphaFoldDB" id="A0AAD8KKS5"/>
<keyword evidence="4" id="KW-0539">Nucleus</keyword>
<comment type="similarity">
    <text evidence="2">Belongs to the JARID1 histone demethylase family.</text>
</comment>
<feature type="compositionally biased region" description="Basic and acidic residues" evidence="6">
    <location>
        <begin position="46"/>
        <end position="63"/>
    </location>
</feature>
<evidence type="ECO:0000256" key="2">
    <source>
        <dbReference type="ARBA" id="ARBA00006801"/>
    </source>
</evidence>
<dbReference type="PANTHER" id="PTHR12549">
    <property type="entry name" value="JMJC DOMAIN-CONTAINING HISTONE DEMETHYLATION PROTEIN"/>
    <property type="match status" value="1"/>
</dbReference>
<comment type="subcellular location">
    <subcellularLocation>
        <location evidence="1">Nucleus</location>
    </subcellularLocation>
</comment>
<keyword evidence="10" id="KW-1185">Reference proteome</keyword>
<organism evidence="9 10">
    <name type="scientific">Tagetes erecta</name>
    <name type="common">African marigold</name>
    <dbReference type="NCBI Taxonomy" id="13708"/>
    <lineage>
        <taxon>Eukaryota</taxon>
        <taxon>Viridiplantae</taxon>
        <taxon>Streptophyta</taxon>
        <taxon>Embryophyta</taxon>
        <taxon>Tracheophyta</taxon>
        <taxon>Spermatophyta</taxon>
        <taxon>Magnoliopsida</taxon>
        <taxon>eudicotyledons</taxon>
        <taxon>Gunneridae</taxon>
        <taxon>Pentapetalae</taxon>
        <taxon>asterids</taxon>
        <taxon>campanulids</taxon>
        <taxon>Asterales</taxon>
        <taxon>Asteraceae</taxon>
        <taxon>Asteroideae</taxon>
        <taxon>Heliantheae alliance</taxon>
        <taxon>Tageteae</taxon>
        <taxon>Tagetes</taxon>
    </lineage>
</organism>
<dbReference type="GO" id="GO:0000118">
    <property type="term" value="C:histone deacetylase complex"/>
    <property type="evidence" value="ECO:0007669"/>
    <property type="project" value="TreeGrafter"/>
</dbReference>
<dbReference type="InterPro" id="IPR014977">
    <property type="entry name" value="WRC_dom"/>
</dbReference>
<evidence type="ECO:0000256" key="3">
    <source>
        <dbReference type="ARBA" id="ARBA00022723"/>
    </source>
</evidence>
<proteinExistence type="inferred from homology"/>
<evidence type="ECO:0000256" key="4">
    <source>
        <dbReference type="ARBA" id="ARBA00023242"/>
    </source>
</evidence>
<feature type="compositionally biased region" description="Polar residues" evidence="6">
    <location>
        <begin position="64"/>
        <end position="77"/>
    </location>
</feature>
<comment type="caution">
    <text evidence="9">The sequence shown here is derived from an EMBL/GenBank/DDBJ whole genome shotgun (WGS) entry which is preliminary data.</text>
</comment>
<feature type="region of interest" description="Disordered" evidence="6">
    <location>
        <begin position="545"/>
        <end position="573"/>
    </location>
</feature>
<feature type="domain" description="JmjC" evidence="7">
    <location>
        <begin position="395"/>
        <end position="688"/>
    </location>
</feature>
<dbReference type="GO" id="GO:0046872">
    <property type="term" value="F:metal ion binding"/>
    <property type="evidence" value="ECO:0007669"/>
    <property type="project" value="UniProtKB-KW"/>
</dbReference>
<comment type="caution">
    <text evidence="5">Lacks conserved residue(s) required for the propagation of feature annotation.</text>
</comment>
<evidence type="ECO:0000313" key="10">
    <source>
        <dbReference type="Proteomes" id="UP001229421"/>
    </source>
</evidence>
<dbReference type="EMBL" id="JAUHHV010000005">
    <property type="protein sequence ID" value="KAK1424584.1"/>
    <property type="molecule type" value="Genomic_DNA"/>
</dbReference>
<evidence type="ECO:0000256" key="1">
    <source>
        <dbReference type="ARBA" id="ARBA00004123"/>
    </source>
</evidence>
<protein>
    <submittedName>
        <fullName evidence="9">Uncharacterized protein</fullName>
    </submittedName>
</protein>
<feature type="compositionally biased region" description="Acidic residues" evidence="6">
    <location>
        <begin position="550"/>
        <end position="572"/>
    </location>
</feature>
<dbReference type="GO" id="GO:0032454">
    <property type="term" value="F:histone H3K9 demethylase activity"/>
    <property type="evidence" value="ECO:0007669"/>
    <property type="project" value="InterPro"/>
</dbReference>
<dbReference type="Pfam" id="PF08879">
    <property type="entry name" value="WRC"/>
    <property type="match status" value="1"/>
</dbReference>
<dbReference type="GO" id="GO:0031490">
    <property type="term" value="F:chromatin DNA binding"/>
    <property type="evidence" value="ECO:0007669"/>
    <property type="project" value="TreeGrafter"/>
</dbReference>
<dbReference type="PROSITE" id="PS51667">
    <property type="entry name" value="WRC"/>
    <property type="match status" value="1"/>
</dbReference>
<evidence type="ECO:0000259" key="8">
    <source>
        <dbReference type="PROSITE" id="PS51667"/>
    </source>
</evidence>
<evidence type="ECO:0000259" key="7">
    <source>
        <dbReference type="PROSITE" id="PS51184"/>
    </source>
</evidence>
<evidence type="ECO:0000256" key="6">
    <source>
        <dbReference type="SAM" id="MobiDB-lite"/>
    </source>
</evidence>
<dbReference type="SUPFAM" id="SSF51197">
    <property type="entry name" value="Clavaminate synthase-like"/>
    <property type="match status" value="1"/>
</dbReference>
<gene>
    <name evidence="9" type="ORF">QVD17_19917</name>
</gene>
<feature type="region of interest" description="Disordered" evidence="6">
    <location>
        <begin position="38"/>
        <end position="77"/>
    </location>
</feature>
<evidence type="ECO:0000313" key="9">
    <source>
        <dbReference type="EMBL" id="KAK1424584.1"/>
    </source>
</evidence>
<accession>A0AAD8KKS5</accession>
<dbReference type="GO" id="GO:0006357">
    <property type="term" value="P:regulation of transcription by RNA polymerase II"/>
    <property type="evidence" value="ECO:0007669"/>
    <property type="project" value="TreeGrafter"/>
</dbReference>
<keyword evidence="3" id="KW-0479">Metal-binding</keyword>
<dbReference type="SMART" id="SM00558">
    <property type="entry name" value="JmjC"/>
    <property type="match status" value="1"/>
</dbReference>